<dbReference type="EMBL" id="ACVN02000269">
    <property type="protein sequence ID" value="ERK51864.1"/>
    <property type="molecule type" value="Genomic_DNA"/>
</dbReference>
<dbReference type="RefSeq" id="WP_021798436.1">
    <property type="nucleotide sequence ID" value="NZ_ACVN02000269.1"/>
</dbReference>
<dbReference type="Proteomes" id="UP000017052">
    <property type="component" value="Unassembled WGS sequence"/>
</dbReference>
<gene>
    <name evidence="1" type="ORF">HMPREF0682_1970</name>
</gene>
<accession>U2Q735</accession>
<name>U2Q735_9ACTN</name>
<dbReference type="GeneID" id="95360579"/>
<protein>
    <recommendedName>
        <fullName evidence="3">DNA methylase adenine-specific domain-containing protein</fullName>
    </recommendedName>
</protein>
<dbReference type="AlphaFoldDB" id="U2Q735"/>
<comment type="caution">
    <text evidence="1">The sequence shown here is derived from an EMBL/GenBank/DDBJ whole genome shotgun (WGS) entry which is preliminary data.</text>
</comment>
<sequence length="642" mass="68750">MNDLSLGDVARLARVERPVVTMWTKRPKAGIRFPELNADGRVDAGELVDWLEATGRGNNPDARAEVALHTVISPGAPLDELWAVLALLTARAAIEDPLSALDRDELLDRVEEVDPDDDWLLGETEQLWTPELAARADAVADAAWNDATAYETLRRQCLVRTSASGLDRSLVRLLAAVVRAMLSEGGRLVDVQGSCSDVMIELAADEDHEMPGLLLVTDDPGALRPVRRRLAVHGVSPHVARFDDGWAPPSGSVILVRLPDASQESLDLLDGACLQLGEGVSLLALGPSALLVDPLADKAGTVRDELLRSGVVHAVVQLPAGMLRGGSRERMALWLVQGAARQSGRGVVRVGDLSGRRLDRTARQELLGDLLAADDPGSHVFSMLRSVAQAQLVAEDGPLVTPGRVTAPAIGATPRQDAARMQQLYDSLAQVLPPFGPGFEAVATDDDVLRAERIALGAALERRGGGASLRLVKGRRLPALASGELKRWRAADVVAGAPSRVDRLAVTRAVPDHELTRPGDVVFTVRPRPAAVVDRSGGAIVAFPARVLRVIDERRLSASSITAAINARDEVDKAWRGWLVPVRAVGAGDAEEFLTHLEGWRDRIEQWGAQIDELHALVTGSVPSGAVAIGWARDDKNNEEGR</sequence>
<dbReference type="OrthoDB" id="9784823at2"/>
<evidence type="ECO:0000313" key="1">
    <source>
        <dbReference type="EMBL" id="ERK51864.1"/>
    </source>
</evidence>
<keyword evidence="2" id="KW-1185">Reference proteome</keyword>
<organism evidence="1 2">
    <name type="scientific">Propionibacterium acidifaciens F0233</name>
    <dbReference type="NCBI Taxonomy" id="553198"/>
    <lineage>
        <taxon>Bacteria</taxon>
        <taxon>Bacillati</taxon>
        <taxon>Actinomycetota</taxon>
        <taxon>Actinomycetes</taxon>
        <taxon>Propionibacteriales</taxon>
        <taxon>Propionibacteriaceae</taxon>
        <taxon>Propionibacterium</taxon>
    </lineage>
</organism>
<evidence type="ECO:0000313" key="2">
    <source>
        <dbReference type="Proteomes" id="UP000017052"/>
    </source>
</evidence>
<reference evidence="1" key="1">
    <citation type="submission" date="2013-08" db="EMBL/GenBank/DDBJ databases">
        <authorList>
            <person name="Durkin A.S."/>
            <person name="Haft D.R."/>
            <person name="McCorrison J."/>
            <person name="Torralba M."/>
            <person name="Gillis M."/>
            <person name="Haft D.H."/>
            <person name="Methe B."/>
            <person name="Sutton G."/>
            <person name="Nelson K.E."/>
        </authorList>
    </citation>
    <scope>NUCLEOTIDE SEQUENCE [LARGE SCALE GENOMIC DNA]</scope>
    <source>
        <strain evidence="1">F0233</strain>
    </source>
</reference>
<proteinExistence type="predicted"/>
<evidence type="ECO:0008006" key="3">
    <source>
        <dbReference type="Google" id="ProtNLM"/>
    </source>
</evidence>